<evidence type="ECO:0000256" key="8">
    <source>
        <dbReference type="ARBA" id="ARBA00048968"/>
    </source>
</evidence>
<dbReference type="InterPro" id="IPR003730">
    <property type="entry name" value="Cu_polyphenol_OxRdtase"/>
</dbReference>
<comment type="catalytic activity">
    <reaction evidence="7">
        <text>adenosine + H2O + H(+) = inosine + NH4(+)</text>
        <dbReference type="Rhea" id="RHEA:24408"/>
        <dbReference type="ChEBI" id="CHEBI:15377"/>
        <dbReference type="ChEBI" id="CHEBI:15378"/>
        <dbReference type="ChEBI" id="CHEBI:16335"/>
        <dbReference type="ChEBI" id="CHEBI:17596"/>
        <dbReference type="ChEBI" id="CHEBI:28938"/>
        <dbReference type="EC" id="3.5.4.4"/>
    </reaction>
    <physiologicalReaction direction="left-to-right" evidence="7">
        <dbReference type="Rhea" id="RHEA:24409"/>
    </physiologicalReaction>
</comment>
<protein>
    <recommendedName>
        <fullName evidence="10">Purine nucleoside phosphorylase</fullName>
    </recommendedName>
</protein>
<evidence type="ECO:0000256" key="1">
    <source>
        <dbReference type="ARBA" id="ARBA00000553"/>
    </source>
</evidence>
<dbReference type="GO" id="GO:0016787">
    <property type="term" value="F:hydrolase activity"/>
    <property type="evidence" value="ECO:0007669"/>
    <property type="project" value="UniProtKB-KW"/>
</dbReference>
<dbReference type="GO" id="GO:0017061">
    <property type="term" value="F:S-methyl-5-thioadenosine phosphorylase activity"/>
    <property type="evidence" value="ECO:0007669"/>
    <property type="project" value="UniProtKB-EC"/>
</dbReference>
<dbReference type="EMBL" id="JAZHOG010000016">
    <property type="protein sequence ID" value="MEJ8569624.1"/>
    <property type="molecule type" value="Genomic_DNA"/>
</dbReference>
<reference evidence="11 12" key="1">
    <citation type="submission" date="2024-02" db="EMBL/GenBank/DDBJ databases">
        <title>A novel Wenzhouxiangellaceae bacterium, isolated from coastal sediments.</title>
        <authorList>
            <person name="Du Z.-J."/>
            <person name="Ye Y.-Q."/>
            <person name="Zhang X.-Y."/>
        </authorList>
    </citation>
    <scope>NUCLEOTIDE SEQUENCE [LARGE SCALE GENOMIC DNA]</scope>
    <source>
        <strain evidence="11 12">CH-27</strain>
    </source>
</reference>
<organism evidence="11 12">
    <name type="scientific">Elongatibacter sediminis</name>
    <dbReference type="NCBI Taxonomy" id="3119006"/>
    <lineage>
        <taxon>Bacteria</taxon>
        <taxon>Pseudomonadati</taxon>
        <taxon>Pseudomonadota</taxon>
        <taxon>Gammaproteobacteria</taxon>
        <taxon>Chromatiales</taxon>
        <taxon>Wenzhouxiangellaceae</taxon>
        <taxon>Elongatibacter</taxon>
    </lineage>
</organism>
<dbReference type="AlphaFoldDB" id="A0AAW9R9A7"/>
<name>A0AAW9R9A7_9GAMM</name>
<sequence length="277" mass="29799">MSDSWIIPDWPAPPGVRALSTQRTGGCSRGPYRSFNLGAHCGDDPASVQRNRRRLREALPAEPRWLRQVHGTDVWTDRDDERQVRDNASIAPASTGGLPVDPGPFPAADARVTGRAGVVCAVLTADCLPVLLCSQAGDEVAAAHAGWRGLSAGVLERTVAAMRSDPGSLMAWLGPAIGPARYEVGRDVVRAFAAHESGGAGAILASGDRWRLDLYTMARHCLRRAGVTAVSGGEWCTFDQPERFFSYRRDGVCGRMASLVWLEAPDQSREVPLSARV</sequence>
<evidence type="ECO:0000256" key="4">
    <source>
        <dbReference type="ARBA" id="ARBA00022723"/>
    </source>
</evidence>
<accession>A0AAW9R9A7</accession>
<comment type="catalytic activity">
    <reaction evidence="9">
        <text>S-methyl-5'-thioadenosine + phosphate = 5-(methylsulfanyl)-alpha-D-ribose 1-phosphate + adenine</text>
        <dbReference type="Rhea" id="RHEA:11852"/>
        <dbReference type="ChEBI" id="CHEBI:16708"/>
        <dbReference type="ChEBI" id="CHEBI:17509"/>
        <dbReference type="ChEBI" id="CHEBI:43474"/>
        <dbReference type="ChEBI" id="CHEBI:58533"/>
        <dbReference type="EC" id="2.4.2.28"/>
    </reaction>
    <physiologicalReaction direction="left-to-right" evidence="9">
        <dbReference type="Rhea" id="RHEA:11853"/>
    </physiologicalReaction>
</comment>
<keyword evidence="4" id="KW-0479">Metal-binding</keyword>
<keyword evidence="6" id="KW-0862">Zinc</keyword>
<dbReference type="Proteomes" id="UP001359886">
    <property type="component" value="Unassembled WGS sequence"/>
</dbReference>
<dbReference type="CDD" id="cd16833">
    <property type="entry name" value="YfiH"/>
    <property type="match status" value="1"/>
</dbReference>
<keyword evidence="5" id="KW-0378">Hydrolase</keyword>
<dbReference type="NCBIfam" id="TIGR00726">
    <property type="entry name" value="peptidoglycan editing factor PgeF"/>
    <property type="match status" value="1"/>
</dbReference>
<evidence type="ECO:0000256" key="6">
    <source>
        <dbReference type="ARBA" id="ARBA00022833"/>
    </source>
</evidence>
<evidence type="ECO:0000313" key="12">
    <source>
        <dbReference type="Proteomes" id="UP001359886"/>
    </source>
</evidence>
<dbReference type="RefSeq" id="WP_354696949.1">
    <property type="nucleotide sequence ID" value="NZ_JAZHOG010000016.1"/>
</dbReference>
<dbReference type="Gene3D" id="3.60.140.10">
    <property type="entry name" value="CNF1/YfiH-like putative cysteine hydrolases"/>
    <property type="match status" value="1"/>
</dbReference>
<evidence type="ECO:0000256" key="2">
    <source>
        <dbReference type="ARBA" id="ARBA00007353"/>
    </source>
</evidence>
<dbReference type="PANTHER" id="PTHR30616:SF2">
    <property type="entry name" value="PURINE NUCLEOSIDE PHOSPHORYLASE LACC1"/>
    <property type="match status" value="1"/>
</dbReference>
<gene>
    <name evidence="11" type="primary">pgeF</name>
    <name evidence="11" type="ORF">V3330_18495</name>
</gene>
<dbReference type="InterPro" id="IPR038371">
    <property type="entry name" value="Cu_polyphenol_OxRdtase_sf"/>
</dbReference>
<evidence type="ECO:0000313" key="11">
    <source>
        <dbReference type="EMBL" id="MEJ8569624.1"/>
    </source>
</evidence>
<evidence type="ECO:0000256" key="7">
    <source>
        <dbReference type="ARBA" id="ARBA00047989"/>
    </source>
</evidence>
<proteinExistence type="inferred from homology"/>
<dbReference type="Pfam" id="PF02578">
    <property type="entry name" value="Cu-oxidase_4"/>
    <property type="match status" value="1"/>
</dbReference>
<dbReference type="PANTHER" id="PTHR30616">
    <property type="entry name" value="UNCHARACTERIZED PROTEIN YFIH"/>
    <property type="match status" value="1"/>
</dbReference>
<comment type="caution">
    <text evidence="11">The sequence shown here is derived from an EMBL/GenBank/DDBJ whole genome shotgun (WGS) entry which is preliminary data.</text>
</comment>
<keyword evidence="3" id="KW-0808">Transferase</keyword>
<dbReference type="SUPFAM" id="SSF64438">
    <property type="entry name" value="CNF1/YfiH-like putative cysteine hydrolases"/>
    <property type="match status" value="1"/>
</dbReference>
<evidence type="ECO:0000256" key="9">
    <source>
        <dbReference type="ARBA" id="ARBA00049893"/>
    </source>
</evidence>
<evidence type="ECO:0000256" key="10">
    <source>
        <dbReference type="RuleBase" id="RU361274"/>
    </source>
</evidence>
<dbReference type="GO" id="GO:0005507">
    <property type="term" value="F:copper ion binding"/>
    <property type="evidence" value="ECO:0007669"/>
    <property type="project" value="TreeGrafter"/>
</dbReference>
<comment type="catalytic activity">
    <reaction evidence="8">
        <text>adenosine + phosphate = alpha-D-ribose 1-phosphate + adenine</text>
        <dbReference type="Rhea" id="RHEA:27642"/>
        <dbReference type="ChEBI" id="CHEBI:16335"/>
        <dbReference type="ChEBI" id="CHEBI:16708"/>
        <dbReference type="ChEBI" id="CHEBI:43474"/>
        <dbReference type="ChEBI" id="CHEBI:57720"/>
        <dbReference type="EC" id="2.4.2.1"/>
    </reaction>
    <physiologicalReaction direction="left-to-right" evidence="8">
        <dbReference type="Rhea" id="RHEA:27643"/>
    </physiologicalReaction>
</comment>
<dbReference type="InterPro" id="IPR011324">
    <property type="entry name" value="Cytotoxic_necrot_fac-like_cat"/>
</dbReference>
<evidence type="ECO:0000256" key="5">
    <source>
        <dbReference type="ARBA" id="ARBA00022801"/>
    </source>
</evidence>
<comment type="catalytic activity">
    <reaction evidence="1">
        <text>inosine + phosphate = alpha-D-ribose 1-phosphate + hypoxanthine</text>
        <dbReference type="Rhea" id="RHEA:27646"/>
        <dbReference type="ChEBI" id="CHEBI:17368"/>
        <dbReference type="ChEBI" id="CHEBI:17596"/>
        <dbReference type="ChEBI" id="CHEBI:43474"/>
        <dbReference type="ChEBI" id="CHEBI:57720"/>
        <dbReference type="EC" id="2.4.2.1"/>
    </reaction>
    <physiologicalReaction direction="left-to-right" evidence="1">
        <dbReference type="Rhea" id="RHEA:27647"/>
    </physiologicalReaction>
</comment>
<evidence type="ECO:0000256" key="3">
    <source>
        <dbReference type="ARBA" id="ARBA00022679"/>
    </source>
</evidence>
<comment type="similarity">
    <text evidence="2 10">Belongs to the purine nucleoside phosphorylase YfiH/LACC1 family.</text>
</comment>
<keyword evidence="12" id="KW-1185">Reference proteome</keyword>